<dbReference type="AlphaFoldDB" id="A0A8J9SAY8"/>
<organism evidence="2">
    <name type="scientific">Phaeodactylum tricornutum</name>
    <name type="common">Diatom</name>
    <dbReference type="NCBI Taxonomy" id="2850"/>
    <lineage>
        <taxon>Eukaryota</taxon>
        <taxon>Sar</taxon>
        <taxon>Stramenopiles</taxon>
        <taxon>Ochrophyta</taxon>
        <taxon>Bacillariophyta</taxon>
        <taxon>Bacillariophyceae</taxon>
        <taxon>Bacillariophycidae</taxon>
        <taxon>Naviculales</taxon>
        <taxon>Phaeodactylaceae</taxon>
        <taxon>Phaeodactylum</taxon>
    </lineage>
</organism>
<dbReference type="Proteomes" id="UP000836788">
    <property type="component" value="Chromosome 23"/>
</dbReference>
<dbReference type="Gene3D" id="3.40.1740.10">
    <property type="entry name" value="VC0467-like"/>
    <property type="match status" value="1"/>
</dbReference>
<dbReference type="EMBL" id="OU594964">
    <property type="protein sequence ID" value="CAG9286677.1"/>
    <property type="molecule type" value="Genomic_DNA"/>
</dbReference>
<keyword evidence="1" id="KW-0732">Signal</keyword>
<proteinExistence type="predicted"/>
<evidence type="ECO:0000256" key="1">
    <source>
        <dbReference type="SAM" id="SignalP"/>
    </source>
</evidence>
<dbReference type="PANTHER" id="PTHR31984:SF17">
    <property type="entry name" value="TRANSCRIPTIONAL REGULATOR"/>
    <property type="match status" value="1"/>
</dbReference>
<reference evidence="2" key="1">
    <citation type="submission" date="2022-02" db="EMBL/GenBank/DDBJ databases">
        <authorList>
            <person name="Giguere J D."/>
        </authorList>
    </citation>
    <scope>NUCLEOTIDE SEQUENCE</scope>
    <source>
        <strain evidence="2">CCAP 1055/1</strain>
    </source>
</reference>
<dbReference type="SUPFAM" id="SSF143456">
    <property type="entry name" value="VC0467-like"/>
    <property type="match status" value="1"/>
</dbReference>
<accession>A0A8J9SAY8</accession>
<feature type="chain" id="PRO_5035429118" evidence="1">
    <location>
        <begin position="28"/>
        <end position="258"/>
    </location>
</feature>
<dbReference type="PANTHER" id="PTHR31984">
    <property type="entry name" value="TRANSPORTER, PUTATIVE (DUF179)-RELATED"/>
    <property type="match status" value="1"/>
</dbReference>
<gene>
    <name evidence="2" type="ORF">PTTT1_LOCUS33104</name>
</gene>
<protein>
    <submittedName>
        <fullName evidence="2">Uncharacterized protein</fullName>
    </submittedName>
</protein>
<dbReference type="InterPro" id="IPR003774">
    <property type="entry name" value="AlgH-like"/>
</dbReference>
<dbReference type="Pfam" id="PF02622">
    <property type="entry name" value="DUF179"/>
    <property type="match status" value="1"/>
</dbReference>
<evidence type="ECO:0000313" key="2">
    <source>
        <dbReference type="EMBL" id="CAG9286677.1"/>
    </source>
</evidence>
<sequence>MAPSRIARLHFCARAVLSLLALGTVFAWVPTGSGVHHRCRNGKTPILGMSAGKNDGDASPSSKVRFLGKGERAIVRPGVVLLAPTNEYHHYYRQAAIFVHAMGEDDDDVYVIRGVILDQPTPFTLGEMMEHNPALQKTPLKDNLLFRGGDKGGDQVVLLHNHEEIGQSSIGVSGVFQGGFDQAMAACEKGQPQTSDFKLFFNYCEFTELEMEDLLASDEDGDAWISVEVDSDFVLNDGWERGDAWSRLRNAVQQQLKL</sequence>
<feature type="signal peptide" evidence="1">
    <location>
        <begin position="1"/>
        <end position="27"/>
    </location>
</feature>
<name>A0A8J9SAY8_PHATR</name>